<keyword evidence="5" id="KW-1185">Reference proteome</keyword>
<comment type="caution">
    <text evidence="4">The sequence shown here is derived from an EMBL/GenBank/DDBJ whole genome shotgun (WGS) entry which is preliminary data.</text>
</comment>
<feature type="signal peptide" evidence="2">
    <location>
        <begin position="1"/>
        <end position="20"/>
    </location>
</feature>
<dbReference type="CDD" id="cd00042">
    <property type="entry name" value="CY"/>
    <property type="match status" value="1"/>
</dbReference>
<dbReference type="InterPro" id="IPR000010">
    <property type="entry name" value="Cystatin_dom"/>
</dbReference>
<proteinExistence type="inferred from homology"/>
<evidence type="ECO:0000313" key="5">
    <source>
        <dbReference type="Proteomes" id="UP000659654"/>
    </source>
</evidence>
<dbReference type="InterPro" id="IPR018073">
    <property type="entry name" value="Prot_inh_cystat_CS"/>
</dbReference>
<name>A0A7I8WHC4_BURXY</name>
<comment type="similarity">
    <text evidence="1">Belongs to the cystatin family.</text>
</comment>
<dbReference type="EMBL" id="CAJFCV020000003">
    <property type="protein sequence ID" value="CAG9109970.1"/>
    <property type="molecule type" value="Genomic_DNA"/>
</dbReference>
<dbReference type="Gene3D" id="3.10.450.10">
    <property type="match status" value="1"/>
</dbReference>
<dbReference type="PANTHER" id="PTHR47364:SF2">
    <property type="entry name" value="CYSTEINE PROTEINASE INHIBITOR 5"/>
    <property type="match status" value="1"/>
</dbReference>
<dbReference type="EMBL" id="CAJFDI010000003">
    <property type="protein sequence ID" value="CAD5222364.1"/>
    <property type="molecule type" value="Genomic_DNA"/>
</dbReference>
<keyword evidence="2" id="KW-0732">Signal</keyword>
<dbReference type="SMART" id="SM00043">
    <property type="entry name" value="CY"/>
    <property type="match status" value="1"/>
</dbReference>
<feature type="chain" id="PRO_5035384721" evidence="2">
    <location>
        <begin position="21"/>
        <end position="120"/>
    </location>
</feature>
<dbReference type="PANTHER" id="PTHR47364">
    <property type="entry name" value="CYSTEINE PROTEINASE INHIBITOR 5"/>
    <property type="match status" value="1"/>
</dbReference>
<dbReference type="Proteomes" id="UP000582659">
    <property type="component" value="Unassembled WGS sequence"/>
</dbReference>
<dbReference type="GO" id="GO:0004869">
    <property type="term" value="F:cysteine-type endopeptidase inhibitor activity"/>
    <property type="evidence" value="ECO:0007669"/>
    <property type="project" value="InterPro"/>
</dbReference>
<organism evidence="4 5">
    <name type="scientific">Bursaphelenchus xylophilus</name>
    <name type="common">Pinewood nematode worm</name>
    <name type="synonym">Aphelenchoides xylophilus</name>
    <dbReference type="NCBI Taxonomy" id="6326"/>
    <lineage>
        <taxon>Eukaryota</taxon>
        <taxon>Metazoa</taxon>
        <taxon>Ecdysozoa</taxon>
        <taxon>Nematoda</taxon>
        <taxon>Chromadorea</taxon>
        <taxon>Rhabditida</taxon>
        <taxon>Tylenchina</taxon>
        <taxon>Tylenchomorpha</taxon>
        <taxon>Aphelenchoidea</taxon>
        <taxon>Aphelenchoididae</taxon>
        <taxon>Bursaphelenchus</taxon>
    </lineage>
</organism>
<gene>
    <name evidence="4" type="ORF">BXYJ_LOCUS7332</name>
</gene>
<protein>
    <submittedName>
        <fullName evidence="4">(pine wood nematode) hypothetical protein</fullName>
    </submittedName>
</protein>
<evidence type="ECO:0000256" key="2">
    <source>
        <dbReference type="SAM" id="SignalP"/>
    </source>
</evidence>
<evidence type="ECO:0000313" key="4">
    <source>
        <dbReference type="EMBL" id="CAD5222364.1"/>
    </source>
</evidence>
<dbReference type="Proteomes" id="UP000659654">
    <property type="component" value="Unassembled WGS sequence"/>
</dbReference>
<sequence>MLVKATVLFVILLCIQHSLSKKTTLAPFGGWSNVSVNDPEVQKLAKEAVKIYSHQEGHKYKLEEVRSAERQVVAGFNYKIHLSANRSLGPVRAIHAYLYDRVYVDQKGNARHHVVKEPIS</sequence>
<dbReference type="OrthoDB" id="1908104at2759"/>
<dbReference type="PROSITE" id="PS00287">
    <property type="entry name" value="CYSTATIN"/>
    <property type="match status" value="1"/>
</dbReference>
<dbReference type="SMR" id="A0A7I8WHC4"/>
<dbReference type="InterPro" id="IPR046350">
    <property type="entry name" value="Cystatin_sf"/>
</dbReference>
<evidence type="ECO:0000256" key="1">
    <source>
        <dbReference type="ARBA" id="ARBA00009403"/>
    </source>
</evidence>
<evidence type="ECO:0000259" key="3">
    <source>
        <dbReference type="SMART" id="SM00043"/>
    </source>
</evidence>
<accession>A0A7I8WHC4</accession>
<dbReference type="AlphaFoldDB" id="A0A7I8WHC4"/>
<dbReference type="SUPFAM" id="SSF54403">
    <property type="entry name" value="Cystatin/monellin"/>
    <property type="match status" value="1"/>
</dbReference>
<dbReference type="Pfam" id="PF00031">
    <property type="entry name" value="Cystatin"/>
    <property type="match status" value="1"/>
</dbReference>
<feature type="domain" description="Cystatin" evidence="3">
    <location>
        <begin position="26"/>
        <end position="115"/>
    </location>
</feature>
<reference evidence="4" key="1">
    <citation type="submission" date="2020-09" db="EMBL/GenBank/DDBJ databases">
        <authorList>
            <person name="Kikuchi T."/>
        </authorList>
    </citation>
    <scope>NUCLEOTIDE SEQUENCE</scope>
    <source>
        <strain evidence="4">Ka4C1</strain>
    </source>
</reference>